<dbReference type="Pfam" id="PF03567">
    <property type="entry name" value="Sulfotransfer_2"/>
    <property type="match status" value="1"/>
</dbReference>
<keyword evidence="5" id="KW-0333">Golgi apparatus</keyword>
<dbReference type="InterPro" id="IPR018011">
    <property type="entry name" value="Carb_sulfotrans_8-10"/>
</dbReference>
<evidence type="ECO:0000256" key="7">
    <source>
        <dbReference type="ARBA" id="ARBA00023180"/>
    </source>
</evidence>
<dbReference type="Proteomes" id="UP000798808">
    <property type="component" value="Unassembled WGS sequence"/>
</dbReference>
<comment type="subcellular location">
    <subcellularLocation>
        <location evidence="1">Golgi apparatus membrane</location>
        <topology evidence="1">Single-pass type II membrane protein</topology>
    </subcellularLocation>
</comment>
<accession>A0ABW9RUZ5</accession>
<protein>
    <recommendedName>
        <fullName evidence="10">Sulfotransferase family protein</fullName>
    </recommendedName>
</protein>
<dbReference type="InterPro" id="IPR005331">
    <property type="entry name" value="Sulfotransferase"/>
</dbReference>
<feature type="non-terminal residue" evidence="8">
    <location>
        <position position="1"/>
    </location>
</feature>
<evidence type="ECO:0008006" key="10">
    <source>
        <dbReference type="Google" id="ProtNLM"/>
    </source>
</evidence>
<keyword evidence="7" id="KW-0325">Glycoprotein</keyword>
<keyword evidence="2" id="KW-0808">Transferase</keyword>
<keyword evidence="9" id="KW-1185">Reference proteome</keyword>
<evidence type="ECO:0000256" key="3">
    <source>
        <dbReference type="ARBA" id="ARBA00022692"/>
    </source>
</evidence>
<comment type="caution">
    <text evidence="8">The sequence shown here is derived from an EMBL/GenBank/DDBJ whole genome shotgun (WGS) entry which is preliminary data.</text>
</comment>
<dbReference type="EMBL" id="SMLW01000651">
    <property type="protein sequence ID" value="MTI28059.1"/>
    <property type="molecule type" value="Genomic_DNA"/>
</dbReference>
<evidence type="ECO:0000313" key="8">
    <source>
        <dbReference type="EMBL" id="MTI28059.1"/>
    </source>
</evidence>
<name>A0ABW9RUZ5_9BACT</name>
<evidence type="ECO:0000256" key="5">
    <source>
        <dbReference type="ARBA" id="ARBA00023034"/>
    </source>
</evidence>
<evidence type="ECO:0000256" key="4">
    <source>
        <dbReference type="ARBA" id="ARBA00022989"/>
    </source>
</evidence>
<dbReference type="RefSeq" id="WP_221418074.1">
    <property type="nucleotide sequence ID" value="NZ_SMLW01000651.1"/>
</dbReference>
<dbReference type="PANTHER" id="PTHR12137:SF54">
    <property type="entry name" value="CARBOHYDRATE SULFOTRANSFERASE"/>
    <property type="match status" value="1"/>
</dbReference>
<dbReference type="InterPro" id="IPR027417">
    <property type="entry name" value="P-loop_NTPase"/>
</dbReference>
<organism evidence="8 9">
    <name type="scientific">Fulvivirga kasyanovii</name>
    <dbReference type="NCBI Taxonomy" id="396812"/>
    <lineage>
        <taxon>Bacteria</taxon>
        <taxon>Pseudomonadati</taxon>
        <taxon>Bacteroidota</taxon>
        <taxon>Cytophagia</taxon>
        <taxon>Cytophagales</taxon>
        <taxon>Fulvivirgaceae</taxon>
        <taxon>Fulvivirga</taxon>
    </lineage>
</organism>
<dbReference type="SUPFAM" id="SSF52540">
    <property type="entry name" value="P-loop containing nucleoside triphosphate hydrolases"/>
    <property type="match status" value="1"/>
</dbReference>
<evidence type="ECO:0000256" key="1">
    <source>
        <dbReference type="ARBA" id="ARBA00004323"/>
    </source>
</evidence>
<evidence type="ECO:0000256" key="6">
    <source>
        <dbReference type="ARBA" id="ARBA00023136"/>
    </source>
</evidence>
<dbReference type="Gene3D" id="3.40.50.300">
    <property type="entry name" value="P-loop containing nucleotide triphosphate hydrolases"/>
    <property type="match status" value="1"/>
</dbReference>
<evidence type="ECO:0000313" key="9">
    <source>
        <dbReference type="Proteomes" id="UP000798808"/>
    </source>
</evidence>
<keyword evidence="6" id="KW-0472">Membrane</keyword>
<proteinExistence type="predicted"/>
<evidence type="ECO:0000256" key="2">
    <source>
        <dbReference type="ARBA" id="ARBA00022679"/>
    </source>
</evidence>
<keyword evidence="4" id="KW-1133">Transmembrane helix</keyword>
<keyword evidence="3" id="KW-0812">Transmembrane</keyword>
<gene>
    <name evidence="8" type="ORF">E1163_24095</name>
</gene>
<sequence length="191" mass="23220">EPTPQKWSITNRKLLYGWDPELLIHLQHAQATTLLEKRLIDQEIWDTYFKFAFVRNPWERAMSDYFWMMKDRKVQGTFLDYLMKKGEFAPYTSMPGRKSYRGDHLLPQHEFIYDKEENLMVDFVGRFENLTQDFKVVCDKLGISTKKLPHLKKNKEKRVHYSQFFTPHEKDLVSQVYYKDIELFNYQFEKN</sequence>
<reference evidence="8 9" key="1">
    <citation type="submission" date="2019-02" db="EMBL/GenBank/DDBJ databases">
        <authorList>
            <person name="Goldberg S.R."/>
            <person name="Haltli B.A."/>
            <person name="Correa H."/>
            <person name="Russell K.G."/>
        </authorList>
    </citation>
    <scope>NUCLEOTIDE SEQUENCE [LARGE SCALE GENOMIC DNA]</scope>
    <source>
        <strain evidence="8 9">JCM 16186</strain>
    </source>
</reference>
<dbReference type="PANTHER" id="PTHR12137">
    <property type="entry name" value="CARBOHYDRATE SULFOTRANSFERASE"/>
    <property type="match status" value="1"/>
</dbReference>